<evidence type="ECO:0000313" key="2">
    <source>
        <dbReference type="Proteomes" id="UP001055879"/>
    </source>
</evidence>
<reference evidence="1 2" key="2">
    <citation type="journal article" date="2022" name="Mol. Ecol. Resour.">
        <title>The genomes of chicory, endive, great burdock and yacon provide insights into Asteraceae paleo-polyploidization history and plant inulin production.</title>
        <authorList>
            <person name="Fan W."/>
            <person name="Wang S."/>
            <person name="Wang H."/>
            <person name="Wang A."/>
            <person name="Jiang F."/>
            <person name="Liu H."/>
            <person name="Zhao H."/>
            <person name="Xu D."/>
            <person name="Zhang Y."/>
        </authorList>
    </citation>
    <scope>NUCLEOTIDE SEQUENCE [LARGE SCALE GENOMIC DNA]</scope>
    <source>
        <strain evidence="2">cv. Niubang</strain>
    </source>
</reference>
<dbReference type="EMBL" id="CM042057">
    <property type="protein sequence ID" value="KAI3692558.1"/>
    <property type="molecule type" value="Genomic_DNA"/>
</dbReference>
<name>A0ACB8Z4T4_ARCLA</name>
<gene>
    <name evidence="1" type="ORF">L6452_32375</name>
</gene>
<evidence type="ECO:0000313" key="1">
    <source>
        <dbReference type="EMBL" id="KAI3692558.1"/>
    </source>
</evidence>
<reference evidence="2" key="1">
    <citation type="journal article" date="2022" name="Mol. Ecol. Resour.">
        <title>The genomes of chicory, endive, great burdock and yacon provide insights into Asteraceae palaeo-polyploidization history and plant inulin production.</title>
        <authorList>
            <person name="Fan W."/>
            <person name="Wang S."/>
            <person name="Wang H."/>
            <person name="Wang A."/>
            <person name="Jiang F."/>
            <person name="Liu H."/>
            <person name="Zhao H."/>
            <person name="Xu D."/>
            <person name="Zhang Y."/>
        </authorList>
    </citation>
    <scope>NUCLEOTIDE SEQUENCE [LARGE SCALE GENOMIC DNA]</scope>
    <source>
        <strain evidence="2">cv. Niubang</strain>
    </source>
</reference>
<organism evidence="1 2">
    <name type="scientific">Arctium lappa</name>
    <name type="common">Greater burdock</name>
    <name type="synonym">Lappa major</name>
    <dbReference type="NCBI Taxonomy" id="4217"/>
    <lineage>
        <taxon>Eukaryota</taxon>
        <taxon>Viridiplantae</taxon>
        <taxon>Streptophyta</taxon>
        <taxon>Embryophyta</taxon>
        <taxon>Tracheophyta</taxon>
        <taxon>Spermatophyta</taxon>
        <taxon>Magnoliopsida</taxon>
        <taxon>eudicotyledons</taxon>
        <taxon>Gunneridae</taxon>
        <taxon>Pentapetalae</taxon>
        <taxon>asterids</taxon>
        <taxon>campanulids</taxon>
        <taxon>Asterales</taxon>
        <taxon>Asteraceae</taxon>
        <taxon>Carduoideae</taxon>
        <taxon>Cardueae</taxon>
        <taxon>Arctiinae</taxon>
        <taxon>Arctium</taxon>
    </lineage>
</organism>
<protein>
    <submittedName>
        <fullName evidence="1">Uncharacterized protein</fullName>
    </submittedName>
</protein>
<sequence>MSRSVSTEDFHYTDLSFKCRLGFVKEIRDAFAACPPERAQNLHQIFGRTPFGPWLELTNIGQDPILVHMFLQLEVEVANADPEELHFDVCGNHMHFVHREFCLVTGLIFIPTPSFLPYRMSPSSVGFGPATHQVF</sequence>
<accession>A0ACB8Z4T4</accession>
<dbReference type="Proteomes" id="UP001055879">
    <property type="component" value="Linkage Group LG11"/>
</dbReference>
<comment type="caution">
    <text evidence="1">The sequence shown here is derived from an EMBL/GenBank/DDBJ whole genome shotgun (WGS) entry which is preliminary data.</text>
</comment>
<keyword evidence="2" id="KW-1185">Reference proteome</keyword>
<proteinExistence type="predicted"/>